<dbReference type="InterPro" id="IPR052145">
    <property type="entry name" value="Mediator/Homeobox_domain"/>
</dbReference>
<feature type="region of interest" description="Disordered" evidence="1">
    <location>
        <begin position="744"/>
        <end position="774"/>
    </location>
</feature>
<dbReference type="EMBL" id="SDOV01000009">
    <property type="protein sequence ID" value="KAH7637265.1"/>
    <property type="molecule type" value="Genomic_DNA"/>
</dbReference>
<evidence type="ECO:0000256" key="1">
    <source>
        <dbReference type="SAM" id="MobiDB-lite"/>
    </source>
</evidence>
<reference evidence="3" key="2">
    <citation type="journal article" date="2021" name="World Allergy Organ. J.">
        <title>Chromosome-level assembly of Dermatophagoides farinae genome and transcriptome reveals two novel allergens Der f 37 and Der f 39.</title>
        <authorList>
            <person name="Chen J."/>
            <person name="Cai Z."/>
            <person name="Fan D."/>
            <person name="Hu J."/>
            <person name="Hou Y."/>
            <person name="He Y."/>
            <person name="Zhang Z."/>
            <person name="Zhao Z."/>
            <person name="Gao P."/>
            <person name="Hu W."/>
            <person name="Sun J."/>
            <person name="Li J."/>
            <person name="Ji K."/>
        </authorList>
    </citation>
    <scope>NUCLEOTIDE SEQUENCE</scope>
    <source>
        <strain evidence="3">JKM2019</strain>
    </source>
</reference>
<dbReference type="PANTHER" id="PTHR24330:SF19">
    <property type="entry name" value="MEDIATOR OF RNA POLYMERASE II TRANSCRIPTION SUBUNIT 29"/>
    <property type="match status" value="1"/>
</dbReference>
<gene>
    <name evidence="3" type="ORF">HUG17_7471</name>
</gene>
<feature type="transmembrane region" description="Helical" evidence="2">
    <location>
        <begin position="69"/>
        <end position="85"/>
    </location>
</feature>
<evidence type="ECO:0000256" key="2">
    <source>
        <dbReference type="SAM" id="Phobius"/>
    </source>
</evidence>
<feature type="region of interest" description="Disordered" evidence="1">
    <location>
        <begin position="306"/>
        <end position="366"/>
    </location>
</feature>
<feature type="region of interest" description="Disordered" evidence="1">
    <location>
        <begin position="828"/>
        <end position="864"/>
    </location>
</feature>
<feature type="region of interest" description="Disordered" evidence="1">
    <location>
        <begin position="994"/>
        <end position="1017"/>
    </location>
</feature>
<feature type="compositionally biased region" description="Low complexity" evidence="1">
    <location>
        <begin position="322"/>
        <end position="342"/>
    </location>
</feature>
<feature type="compositionally biased region" description="Basic residues" evidence="1">
    <location>
        <begin position="998"/>
        <end position="1013"/>
    </location>
</feature>
<accession>A0A9D4NT54</accession>
<keyword evidence="2" id="KW-0812">Transmembrane</keyword>
<keyword evidence="2" id="KW-1133">Transmembrane helix</keyword>
<feature type="region of interest" description="Disordered" evidence="1">
    <location>
        <begin position="192"/>
        <end position="232"/>
    </location>
</feature>
<feature type="region of interest" description="Disordered" evidence="1">
    <location>
        <begin position="1201"/>
        <end position="1221"/>
    </location>
</feature>
<keyword evidence="2" id="KW-0472">Membrane</keyword>
<feature type="compositionally biased region" description="Low complexity" evidence="1">
    <location>
        <begin position="1290"/>
        <end position="1325"/>
    </location>
</feature>
<proteinExistence type="predicted"/>
<feature type="region of interest" description="Disordered" evidence="1">
    <location>
        <begin position="1266"/>
        <end position="1333"/>
    </location>
</feature>
<feature type="compositionally biased region" description="Basic residues" evidence="1">
    <location>
        <begin position="127"/>
        <end position="150"/>
    </location>
</feature>
<name>A0A9D4NT54_DERFA</name>
<feature type="compositionally biased region" description="Low complexity" evidence="1">
    <location>
        <begin position="746"/>
        <end position="757"/>
    </location>
</feature>
<reference evidence="3" key="1">
    <citation type="submission" date="2020-06" db="EMBL/GenBank/DDBJ databases">
        <authorList>
            <person name="Ji K."/>
            <person name="Li J."/>
        </authorList>
    </citation>
    <scope>NUCLEOTIDE SEQUENCE</scope>
    <source>
        <strain evidence="3">JKM2019</strain>
        <tissue evidence="3">Whole body</tissue>
    </source>
</reference>
<feature type="compositionally biased region" description="Low complexity" evidence="1">
    <location>
        <begin position="202"/>
        <end position="225"/>
    </location>
</feature>
<dbReference type="Proteomes" id="UP000828236">
    <property type="component" value="Unassembled WGS sequence"/>
</dbReference>
<dbReference type="PANTHER" id="PTHR24330">
    <property type="entry name" value="HOMEOBOX PROTEIN BARH-LIKE"/>
    <property type="match status" value="1"/>
</dbReference>
<comment type="caution">
    <text evidence="3">The sequence shown here is derived from an EMBL/GenBank/DDBJ whole genome shotgun (WGS) entry which is preliminary data.</text>
</comment>
<feature type="compositionally biased region" description="Low complexity" evidence="1">
    <location>
        <begin position="1210"/>
        <end position="1221"/>
    </location>
</feature>
<evidence type="ECO:0000313" key="3">
    <source>
        <dbReference type="EMBL" id="KAH7637265.1"/>
    </source>
</evidence>
<feature type="compositionally biased region" description="Low complexity" evidence="1">
    <location>
        <begin position="1266"/>
        <end position="1275"/>
    </location>
</feature>
<feature type="region of interest" description="Disordered" evidence="1">
    <location>
        <begin position="654"/>
        <end position="679"/>
    </location>
</feature>
<feature type="region of interest" description="Disordered" evidence="1">
    <location>
        <begin position="127"/>
        <end position="152"/>
    </location>
</feature>
<protein>
    <submittedName>
        <fullName evidence="3">Uncharacterized protein</fullName>
    </submittedName>
</protein>
<sequence>MAIFISIVCATENTTRQQQQQQQNLFITFDVWGMNELNSSIRSITGISQNLATILTPVKIRNETKRNKVVFNLLAIFIPGLWTPFHDLILVALSLFEALLLPLIIFISNETFRDAFTRSCCHCHSSSSHHHHHNRHRPHHHHHHHHHHSIHDKISSICSSNKSSLTFTVTSNATATTTNDISTVERNAIQSQMQPPALYPVSSSNTSSKTSSSTSSSSSAASTSSADKKQQTTRINSFLTSYHSDLDLVKKYSKNDQSTNKLNACNGGGGGGKITFQKYSHNNGDMNRHKLNHATSMLDLSLSSRNANHHNNYYSHHHHLNNRQQQQQQRNSHYQQQQSQNYYHHHHASRSRYSLALTSQQQQQQQSNNYDPLLLLTPKLSSFNQRRQQQQQQQQRPPSVASCHYLFSSNQSANQSQQQQQQQSKYGRYYGQFMFGASSSSILMPKSESTLSVPLNVSSSGSFNNNRFDSSSTPYKKEFIAVGDGNGNSNNNNKLFNHGKCSPISININQFDSSTAAAIAINNMPISNNNDVDDDDDEITTDIGYNNNNENDDDDCHNEKINEQSKSVRKSTTKLIDNIIQGITGRSRCSSIRKSDSDASTFYNRVHNNNMKRSQIARNQLSNILYNNFYNKKLSPSAFGSEIILLSENEHGKHCVKSSSNKQQQQQQQQSGQFPRPHVYLPSVSSSSSLLLQESNTSRSNSCQQIAILNGENTDHYHNHLLLKKQNLSSSLMLDESSPLIGNDEQLQQQQQQQHQQPYNGENHIIRNGASGSFSARSTLPDDCQLISVYAHAGNHGDEQQQQQQKSNILQINSSNVNGKNIRNLNLKCFPDTDNNNNGDNGNSNSSSHTTSSSSTSTVDESSEDIYEEVGHLVVRSSVIRPNDDGELNNFDSSNNKRQRSASQDTLIEQNNNDPFDDSEQSNTSMESSNISQNQNIKSAIKSNATNQLALRYLKSDLENFLIEKPSSSSSSSLEPSTLSMAAMYYNRLILDSDSNRKNAKKSGHRQRSKLNRRQSFSTAHELRQRILYNQVNNNNKNDHETNKMGLIEEEEIENHHHNNDNGSINEYSMFQTTNFNEMNFPFNKLDRRISSSEDNLLSIISTIANCGDDDDYDNNQELLLESPNKIPCTNVEKDNFAQISNDANITSSNGTFVLKKDVNQRNNKSAIPRATSNSNNVIGATAVGGFSSNETLKITIKELKSKKQAQKRSTTTTNNLNSNLKSKSSLMANCNNRIYELGSLWERQSSSSSSSSSSKYGKESLIKSSSNISSSSSESKVKQDFNQNKFKSTKTTTTSPSSSSSRVSTFITVSPSPLRQQQQPKKPQTNFTSKLLPPSDYVVKQQHNSSSQNKMQDRMPYWLKMHCL</sequence>
<feature type="compositionally biased region" description="Polar residues" evidence="1">
    <location>
        <begin position="890"/>
        <end position="914"/>
    </location>
</feature>
<feature type="compositionally biased region" description="Low complexity" evidence="1">
    <location>
        <begin position="832"/>
        <end position="860"/>
    </location>
</feature>
<feature type="region of interest" description="Disordered" evidence="1">
    <location>
        <begin position="879"/>
        <end position="934"/>
    </location>
</feature>
<organism evidence="3">
    <name type="scientific">Dermatophagoides farinae</name>
    <name type="common">American house dust mite</name>
    <dbReference type="NCBI Taxonomy" id="6954"/>
    <lineage>
        <taxon>Eukaryota</taxon>
        <taxon>Metazoa</taxon>
        <taxon>Ecdysozoa</taxon>
        <taxon>Arthropoda</taxon>
        <taxon>Chelicerata</taxon>
        <taxon>Arachnida</taxon>
        <taxon>Acari</taxon>
        <taxon>Acariformes</taxon>
        <taxon>Sarcoptiformes</taxon>
        <taxon>Astigmata</taxon>
        <taxon>Psoroptidia</taxon>
        <taxon>Analgoidea</taxon>
        <taxon>Pyroglyphidae</taxon>
        <taxon>Dermatophagoidinae</taxon>
        <taxon>Dermatophagoides</taxon>
    </lineage>
</organism>